<gene>
    <name evidence="2" type="ORF">CH333_03840</name>
</gene>
<feature type="domain" description="FlgD/Vpr Ig-like" evidence="1">
    <location>
        <begin position="30"/>
        <end position="85"/>
    </location>
</feature>
<comment type="caution">
    <text evidence="2">The sequence shown here is derived from an EMBL/GenBank/DDBJ whole genome shotgun (WGS) entry which is preliminary data.</text>
</comment>
<dbReference type="Pfam" id="PF13860">
    <property type="entry name" value="FlgD_ig"/>
    <property type="match status" value="1"/>
</dbReference>
<reference evidence="2 3" key="1">
    <citation type="submission" date="2017-07" db="EMBL/GenBank/DDBJ databases">
        <title>Recovery of genomes from metagenomes via a dereplication, aggregation, and scoring strategy.</title>
        <authorList>
            <person name="Sieber C.M."/>
            <person name="Probst A.J."/>
            <person name="Sharrar A."/>
            <person name="Thomas B.C."/>
            <person name="Hess M."/>
            <person name="Tringe S.G."/>
            <person name="Banfield J.F."/>
        </authorList>
    </citation>
    <scope>NUCLEOTIDE SEQUENCE [LARGE SCALE GENOMIC DNA]</scope>
    <source>
        <strain evidence="2">JGI_Cruoil_03_44_89</strain>
    </source>
</reference>
<evidence type="ECO:0000313" key="2">
    <source>
        <dbReference type="EMBL" id="OYD16266.1"/>
    </source>
</evidence>
<proteinExistence type="predicted"/>
<evidence type="ECO:0000259" key="1">
    <source>
        <dbReference type="Pfam" id="PF13860"/>
    </source>
</evidence>
<protein>
    <recommendedName>
        <fullName evidence="1">FlgD/Vpr Ig-like domain-containing protein</fullName>
    </recommendedName>
</protein>
<name>A0A235BVL1_UNCW3</name>
<organism evidence="2 3">
    <name type="scientific">candidate division WOR-3 bacterium JGI_Cruoil_03_44_89</name>
    <dbReference type="NCBI Taxonomy" id="1973748"/>
    <lineage>
        <taxon>Bacteria</taxon>
        <taxon>Bacteria division WOR-3</taxon>
    </lineage>
</organism>
<dbReference type="Gene3D" id="2.60.40.4070">
    <property type="match status" value="1"/>
</dbReference>
<dbReference type="InterPro" id="IPR025965">
    <property type="entry name" value="FlgD/Vpr_Ig-like"/>
</dbReference>
<dbReference type="AlphaFoldDB" id="A0A235BVL1"/>
<dbReference type="InterPro" id="IPR026444">
    <property type="entry name" value="Secre_tail"/>
</dbReference>
<dbReference type="Proteomes" id="UP000215215">
    <property type="component" value="Unassembled WGS sequence"/>
</dbReference>
<sequence>MIPDGEGIEGVTPFLKCGVFPNPFRGAVVFEYTISRKEEVCLKIYDVTGRVRRNVFRGMAEPGYHPLSWDGRDDRGVKVPSGIYFYRFETPSRAKAGKLILIR</sequence>
<dbReference type="EMBL" id="NOZQ01000075">
    <property type="protein sequence ID" value="OYD16266.1"/>
    <property type="molecule type" value="Genomic_DNA"/>
</dbReference>
<evidence type="ECO:0000313" key="3">
    <source>
        <dbReference type="Proteomes" id="UP000215215"/>
    </source>
</evidence>
<accession>A0A235BVL1</accession>
<dbReference type="NCBIfam" id="TIGR04183">
    <property type="entry name" value="Por_Secre_tail"/>
    <property type="match status" value="1"/>
</dbReference>